<dbReference type="Proteomes" id="UP000002064">
    <property type="component" value="Chromosome"/>
</dbReference>
<dbReference type="InterPro" id="IPR058365">
    <property type="entry name" value="DUF8052"/>
</dbReference>
<accession>A0ABM5LSC6</accession>
<name>A0ABM5LSC6_THEM3</name>
<gene>
    <name evidence="2" type="ordered locus">Tmath_1897</name>
</gene>
<evidence type="ECO:0000313" key="2">
    <source>
        <dbReference type="EMBL" id="ADH61584.1"/>
    </source>
</evidence>
<keyword evidence="3" id="KW-1185">Reference proteome</keyword>
<sequence length="170" mass="20476">MDKEEYLNLLEKKHNVYYNVYRDYKLSGKFLDLYAEFHMRNERYFLMGVLDAYETHEYRFVKYYKNLKIKDAAEFGAWLQEQVEILVKPHSEHMCTILTGVMVTDRSIDRVVERFIKNYRYIRYFTFGVKGWGEIKLLGVDIASNRVVANRKGREVIRDFIISTPKPNYK</sequence>
<dbReference type="EMBL" id="CP002032">
    <property type="protein sequence ID" value="ADH61584.1"/>
    <property type="molecule type" value="Genomic_DNA"/>
</dbReference>
<organism evidence="2 3">
    <name type="scientific">Thermoanaerobacter mathranii subsp. mathranii (strain DSM 11426 / CCUG 53645 / CIP 108742 / A3)</name>
    <dbReference type="NCBI Taxonomy" id="583358"/>
    <lineage>
        <taxon>Bacteria</taxon>
        <taxon>Bacillati</taxon>
        <taxon>Bacillota</taxon>
        <taxon>Clostridia</taxon>
        <taxon>Thermoanaerobacterales</taxon>
        <taxon>Thermoanaerobacteraceae</taxon>
        <taxon>Thermoanaerobacter</taxon>
    </lineage>
</organism>
<evidence type="ECO:0000313" key="3">
    <source>
        <dbReference type="Proteomes" id="UP000002064"/>
    </source>
</evidence>
<feature type="domain" description="DUF8052" evidence="1">
    <location>
        <begin position="2"/>
        <end position="160"/>
    </location>
</feature>
<evidence type="ECO:0000259" key="1">
    <source>
        <dbReference type="Pfam" id="PF26226"/>
    </source>
</evidence>
<dbReference type="Pfam" id="PF26226">
    <property type="entry name" value="DUF8052"/>
    <property type="match status" value="1"/>
</dbReference>
<proteinExistence type="predicted"/>
<dbReference type="RefSeq" id="WP_013150791.1">
    <property type="nucleotide sequence ID" value="NC_014209.1"/>
</dbReference>
<protein>
    <recommendedName>
        <fullName evidence="1">DUF8052 domain-containing protein</fullName>
    </recommendedName>
</protein>
<reference evidence="2 3" key="1">
    <citation type="submission" date="2010-05" db="EMBL/GenBank/DDBJ databases">
        <title>Complete sequence of Thermoanaerobacter mathranii subsp. mathranii mathranii str. A3.</title>
        <authorList>
            <consortium name="US DOE Joint Genome Institute"/>
            <person name="Lucas S."/>
            <person name="Copeland A."/>
            <person name="Lapidus A."/>
            <person name="Cheng J.-F."/>
            <person name="Bruce D."/>
            <person name="Goodwin L."/>
            <person name="Pitluck S."/>
            <person name="Held B."/>
            <person name="Detter J.C."/>
            <person name="Han C."/>
            <person name="Tapia R."/>
            <person name="Land M."/>
            <person name="Hauser L."/>
            <person name="Kyrpides N."/>
            <person name="Mikhailova N."/>
            <person name="Zhou J."/>
            <person name="Hemme C."/>
            <person name="Woyke T."/>
        </authorList>
    </citation>
    <scope>NUCLEOTIDE SEQUENCE [LARGE SCALE GENOMIC DNA]</scope>
    <source>
        <strain evidence="2 3">A3</strain>
    </source>
</reference>